<dbReference type="AlphaFoldDB" id="A0A543HUN4"/>
<accession>A0A543HUN4</accession>
<dbReference type="OrthoDB" id="3199405at2"/>
<dbReference type="InterPro" id="IPR019826">
    <property type="entry name" value="Carboxylesterase_B_AS"/>
</dbReference>
<comment type="similarity">
    <text evidence="1 3">Belongs to the type-B carboxylesterase/lipase family.</text>
</comment>
<dbReference type="EMBL" id="VFPM01000002">
    <property type="protein sequence ID" value="TQM62000.1"/>
    <property type="molecule type" value="Genomic_DNA"/>
</dbReference>
<comment type="caution">
    <text evidence="5">The sequence shown here is derived from an EMBL/GenBank/DDBJ whole genome shotgun (WGS) entry which is preliminary data.</text>
</comment>
<protein>
    <recommendedName>
        <fullName evidence="3">Carboxylic ester hydrolase</fullName>
        <ecNumber evidence="3">3.1.1.-</ecNumber>
    </recommendedName>
</protein>
<dbReference type="InterPro" id="IPR029058">
    <property type="entry name" value="AB_hydrolase_fold"/>
</dbReference>
<proteinExistence type="inferred from homology"/>
<dbReference type="EC" id="3.1.1.-" evidence="3"/>
<evidence type="ECO:0000256" key="1">
    <source>
        <dbReference type="ARBA" id="ARBA00005964"/>
    </source>
</evidence>
<dbReference type="SUPFAM" id="SSF53474">
    <property type="entry name" value="alpha/beta-Hydrolases"/>
    <property type="match status" value="1"/>
</dbReference>
<dbReference type="PROSITE" id="PS00122">
    <property type="entry name" value="CARBOXYLESTERASE_B_1"/>
    <property type="match status" value="1"/>
</dbReference>
<dbReference type="PANTHER" id="PTHR11559">
    <property type="entry name" value="CARBOXYLESTERASE"/>
    <property type="match status" value="1"/>
</dbReference>
<dbReference type="Pfam" id="PF00135">
    <property type="entry name" value="COesterase"/>
    <property type="match status" value="1"/>
</dbReference>
<dbReference type="Proteomes" id="UP000316747">
    <property type="component" value="Unassembled WGS sequence"/>
</dbReference>
<keyword evidence="6" id="KW-1185">Reference proteome</keyword>
<keyword evidence="2 3" id="KW-0378">Hydrolase</keyword>
<reference evidence="5 6" key="1">
    <citation type="submission" date="2019-06" db="EMBL/GenBank/DDBJ databases">
        <title>Genome sequencing of plant associated microbes to promote plant fitness in Sorghum bicolor and Oryza sativa.</title>
        <authorList>
            <person name="Coleman-Derr D."/>
        </authorList>
    </citation>
    <scope>NUCLEOTIDE SEQUENCE [LARGE SCALE GENOMIC DNA]</scope>
    <source>
        <strain evidence="5 6">KV-663</strain>
    </source>
</reference>
<dbReference type="GO" id="GO:0016787">
    <property type="term" value="F:hydrolase activity"/>
    <property type="evidence" value="ECO:0007669"/>
    <property type="project" value="UniProtKB-KW"/>
</dbReference>
<gene>
    <name evidence="5" type="ORF">FBY41_2022</name>
</gene>
<dbReference type="InterPro" id="IPR002018">
    <property type="entry name" value="CarbesteraseB"/>
</dbReference>
<feature type="domain" description="Carboxylesterase type B" evidence="4">
    <location>
        <begin position="8"/>
        <end position="462"/>
    </location>
</feature>
<organism evidence="5 6">
    <name type="scientific">Humibacillus xanthopallidus</name>
    <dbReference type="NCBI Taxonomy" id="412689"/>
    <lineage>
        <taxon>Bacteria</taxon>
        <taxon>Bacillati</taxon>
        <taxon>Actinomycetota</taxon>
        <taxon>Actinomycetes</taxon>
        <taxon>Micrococcales</taxon>
        <taxon>Intrasporangiaceae</taxon>
        <taxon>Humibacillus</taxon>
    </lineage>
</organism>
<sequence length="496" mass="51744">MDDERTAAPEVMTAAGRVRGSWRGGSAAFLGIPFAEPPIGTRRFAAPQPKGHWPGVLDATAYGPTPQRQALSATTLIPEPSVPGESTLNVNVFTPNPERPTDTGLPVLVWIHGGGFVAGSPASPWYDGRSFNRDGVVTVTVSYRLGFDGFGWIEGAPQNRGVLDWLLALRWVQDNIAAFGGDPSRVTIAGQSAGGAAVLTLLGMPAAQGLFSGAWSLSGLVPGITAVAAQRYAVRLAAAAGVTADRAGFASLEETELLAHQDALAAGGDGEGRSPLDEALSPARDLVTEGLRLGPVIDGELVPTPTLDAYRAGVGSDVPLVLGATDDEFSLLVHGAREPLDAVSGSDALAALGLAGPTLDAYLAAHADVATSDLVGRYVTDRLFRSATLEVLAARAGARSWLYRFAWPSPAFGDAVHCLDVPFWFDCLDSERVAQVAGPTPPQALADEIHGAAVGFVADGDPGWPLWSEPQRPTRVFDTPSVIESDGYADTRSLLE</sequence>
<dbReference type="Gene3D" id="3.40.50.1820">
    <property type="entry name" value="alpha/beta hydrolase"/>
    <property type="match status" value="1"/>
</dbReference>
<evidence type="ECO:0000313" key="5">
    <source>
        <dbReference type="EMBL" id="TQM62000.1"/>
    </source>
</evidence>
<name>A0A543HUN4_9MICO</name>
<evidence type="ECO:0000259" key="4">
    <source>
        <dbReference type="Pfam" id="PF00135"/>
    </source>
</evidence>
<dbReference type="RefSeq" id="WP_141844028.1">
    <property type="nucleotide sequence ID" value="NZ_VFPM01000002.1"/>
</dbReference>
<evidence type="ECO:0000256" key="3">
    <source>
        <dbReference type="RuleBase" id="RU361235"/>
    </source>
</evidence>
<evidence type="ECO:0000313" key="6">
    <source>
        <dbReference type="Proteomes" id="UP000316747"/>
    </source>
</evidence>
<evidence type="ECO:0000256" key="2">
    <source>
        <dbReference type="ARBA" id="ARBA00022801"/>
    </source>
</evidence>
<dbReference type="InterPro" id="IPR050309">
    <property type="entry name" value="Type-B_Carboxylest/Lipase"/>
</dbReference>